<dbReference type="OrthoDB" id="2162691at2759"/>
<keyword evidence="3" id="KW-1185">Reference proteome</keyword>
<gene>
    <name evidence="2" type="ORF">EJ02DRAFT_179663</name>
</gene>
<evidence type="ECO:0000313" key="2">
    <source>
        <dbReference type="EMBL" id="KAF1942287.1"/>
    </source>
</evidence>
<feature type="compositionally biased region" description="Polar residues" evidence="1">
    <location>
        <begin position="281"/>
        <end position="290"/>
    </location>
</feature>
<evidence type="ECO:0000313" key="3">
    <source>
        <dbReference type="Proteomes" id="UP000800038"/>
    </source>
</evidence>
<dbReference type="EMBL" id="ML976037">
    <property type="protein sequence ID" value="KAF1942287.1"/>
    <property type="molecule type" value="Genomic_DNA"/>
</dbReference>
<feature type="compositionally biased region" description="Polar residues" evidence="1">
    <location>
        <begin position="324"/>
        <end position="336"/>
    </location>
</feature>
<name>A0A6A5SZD7_9PLEO</name>
<feature type="compositionally biased region" description="Basic and acidic residues" evidence="1">
    <location>
        <begin position="46"/>
        <end position="70"/>
    </location>
</feature>
<sequence>MTSHGRRKSISSLLGQSKDNTLAAPRASSKGPGSSTVSLASSDGNDDLRKSSDGAMDRLRSRNNSEDARSDTSSSNRRRMTRLFKGRKKRRGSGSQDDVSQTDADDVPPVPDVRYSDMHPYQSDESLGLAKSVAGSLLTEESDTESSPPRKRPGISPHQSHAGLLTLSSPLIASETIDSVYSADVTLVDSLTSTEEAPVQHTNTVNVPATKRSVSPAGKLKEAFVPTRKSASPKTGRHSEGARPTTSGGGLGALFGGKRRDTKVLDEPIQAPPPQIHTGEETQSSLSLRSTAPKRIITQLPSTPPNLSDAPKTFVTPPTPTDARPSSPTESTSSKNGIKHSPSQSNPNVVVSPSGNMISHRRARSATNPPSKLSHSSIPPLTPFPEETKTPGGTAILAHLIDSTAR</sequence>
<accession>A0A6A5SZD7</accession>
<feature type="compositionally biased region" description="Polar residues" evidence="1">
    <location>
        <begin position="365"/>
        <end position="379"/>
    </location>
</feature>
<dbReference type="Proteomes" id="UP000800038">
    <property type="component" value="Unassembled WGS sequence"/>
</dbReference>
<feature type="compositionally biased region" description="Polar residues" evidence="1">
    <location>
        <begin position="10"/>
        <end position="20"/>
    </location>
</feature>
<feature type="region of interest" description="Disordered" evidence="1">
    <location>
        <begin position="1"/>
        <end position="162"/>
    </location>
</feature>
<feature type="region of interest" description="Disordered" evidence="1">
    <location>
        <begin position="192"/>
        <end position="406"/>
    </location>
</feature>
<feature type="compositionally biased region" description="Polar residues" evidence="1">
    <location>
        <begin position="192"/>
        <end position="207"/>
    </location>
</feature>
<evidence type="ECO:0000256" key="1">
    <source>
        <dbReference type="SAM" id="MobiDB-lite"/>
    </source>
</evidence>
<reference evidence="2" key="1">
    <citation type="journal article" date="2020" name="Stud. Mycol.">
        <title>101 Dothideomycetes genomes: a test case for predicting lifestyles and emergence of pathogens.</title>
        <authorList>
            <person name="Haridas S."/>
            <person name="Albert R."/>
            <person name="Binder M."/>
            <person name="Bloem J."/>
            <person name="Labutti K."/>
            <person name="Salamov A."/>
            <person name="Andreopoulos B."/>
            <person name="Baker S."/>
            <person name="Barry K."/>
            <person name="Bills G."/>
            <person name="Bluhm B."/>
            <person name="Cannon C."/>
            <person name="Castanera R."/>
            <person name="Culley D."/>
            <person name="Daum C."/>
            <person name="Ezra D."/>
            <person name="Gonzalez J."/>
            <person name="Henrissat B."/>
            <person name="Kuo A."/>
            <person name="Liang C."/>
            <person name="Lipzen A."/>
            <person name="Lutzoni F."/>
            <person name="Magnuson J."/>
            <person name="Mondo S."/>
            <person name="Nolan M."/>
            <person name="Ohm R."/>
            <person name="Pangilinan J."/>
            <person name="Park H.-J."/>
            <person name="Ramirez L."/>
            <person name="Alfaro M."/>
            <person name="Sun H."/>
            <person name="Tritt A."/>
            <person name="Yoshinaga Y."/>
            <person name="Zwiers L.-H."/>
            <person name="Turgeon B."/>
            <person name="Goodwin S."/>
            <person name="Spatafora J."/>
            <person name="Crous P."/>
            <person name="Grigoriev I."/>
        </authorList>
    </citation>
    <scope>NUCLEOTIDE SEQUENCE</scope>
    <source>
        <strain evidence="2">CBS 161.51</strain>
    </source>
</reference>
<organism evidence="2 3">
    <name type="scientific">Clathrospora elynae</name>
    <dbReference type="NCBI Taxonomy" id="706981"/>
    <lineage>
        <taxon>Eukaryota</taxon>
        <taxon>Fungi</taxon>
        <taxon>Dikarya</taxon>
        <taxon>Ascomycota</taxon>
        <taxon>Pezizomycotina</taxon>
        <taxon>Dothideomycetes</taxon>
        <taxon>Pleosporomycetidae</taxon>
        <taxon>Pleosporales</taxon>
        <taxon>Diademaceae</taxon>
        <taxon>Clathrospora</taxon>
    </lineage>
</organism>
<feature type="compositionally biased region" description="Low complexity" evidence="1">
    <location>
        <begin position="341"/>
        <end position="356"/>
    </location>
</feature>
<feature type="compositionally biased region" description="Basic residues" evidence="1">
    <location>
        <begin position="76"/>
        <end position="92"/>
    </location>
</feature>
<feature type="compositionally biased region" description="Polar residues" evidence="1">
    <location>
        <begin position="93"/>
        <end position="102"/>
    </location>
</feature>
<protein>
    <submittedName>
        <fullName evidence="2">Uncharacterized protein</fullName>
    </submittedName>
</protein>
<proteinExistence type="predicted"/>
<dbReference type="AlphaFoldDB" id="A0A6A5SZD7"/>
<feature type="compositionally biased region" description="Polar residues" evidence="1">
    <location>
        <begin position="31"/>
        <end position="43"/>
    </location>
</feature>